<keyword evidence="1" id="KW-0391">Immunity</keyword>
<dbReference type="SUPFAM" id="SSF55394">
    <property type="entry name" value="Bactericidal permeability-increasing protein, BPI"/>
    <property type="match status" value="1"/>
</dbReference>
<sequence length="61" mass="6931">MDNIAEIDYSLVNPPVITKTFMDLDFKGEFYNIGRHQEPPFTAGPLSFPEQTNHMMNLAVS</sequence>
<dbReference type="GO" id="GO:0005615">
    <property type="term" value="C:extracellular space"/>
    <property type="evidence" value="ECO:0007669"/>
    <property type="project" value="UniProtKB-UniRule"/>
</dbReference>
<keyword evidence="1" id="KW-0964">Secreted</keyword>
<reference evidence="2" key="5">
    <citation type="submission" date="2025-09" db="UniProtKB">
        <authorList>
            <consortium name="Ensembl"/>
        </authorList>
    </citation>
    <scope>IDENTIFICATION</scope>
</reference>
<comment type="subunit">
    <text evidence="1">Monomer. Homodimer; disulfide-linked.</text>
</comment>
<keyword evidence="1" id="KW-0399">Innate immunity</keyword>
<reference evidence="2" key="4">
    <citation type="submission" date="2025-08" db="UniProtKB">
        <authorList>
            <consortium name="Ensembl"/>
        </authorList>
    </citation>
    <scope>IDENTIFICATION</scope>
</reference>
<organism evidence="2 3">
    <name type="scientific">Callorhinchus milii</name>
    <name type="common">Ghost shark</name>
    <dbReference type="NCBI Taxonomy" id="7868"/>
    <lineage>
        <taxon>Eukaryota</taxon>
        <taxon>Metazoa</taxon>
        <taxon>Chordata</taxon>
        <taxon>Craniata</taxon>
        <taxon>Vertebrata</taxon>
        <taxon>Chondrichthyes</taxon>
        <taxon>Holocephali</taxon>
        <taxon>Chimaeriformes</taxon>
        <taxon>Callorhinchidae</taxon>
        <taxon>Callorhinchus</taxon>
    </lineage>
</organism>
<dbReference type="AlphaFoldDB" id="A0A4W3J090"/>
<comment type="domain">
    <text evidence="1">The N-terminal region may be exposed to the interior of the granule, whereas the C-terminal portion may be embedded in the membrane. During phagocytosis and degranulation, proteases may be released and activated and cleave BPI at the junction of the N- and C-terminal portions of the molecule, providing controlled release of the N-terminal antibacterial fragment when bacteria are ingested.</text>
</comment>
<dbReference type="Gene3D" id="3.15.20.10">
    <property type="entry name" value="Bactericidal permeability-increasing protein, domain 2"/>
    <property type="match status" value="1"/>
</dbReference>
<comment type="subcellular location">
    <subcellularLocation>
        <location evidence="1">Secreted</location>
    </subcellularLocation>
</comment>
<keyword evidence="1" id="KW-0929">Antimicrobial</keyword>
<comment type="domain">
    <text evidence="1">The N- and C-terminal barrels adopt an identical fold despite having only 13% of conserved residues.</text>
</comment>
<evidence type="ECO:0000313" key="3">
    <source>
        <dbReference type="Proteomes" id="UP000314986"/>
    </source>
</evidence>
<keyword evidence="1" id="KW-0732">Signal</keyword>
<dbReference type="GeneTree" id="ENSGT00970000196876"/>
<protein>
    <recommendedName>
        <fullName evidence="1">Bactericidal permeability-increasing protein</fullName>
        <shortName evidence="1">BPI</shortName>
    </recommendedName>
</protein>
<dbReference type="PANTHER" id="PTHR10504:SF84">
    <property type="entry name" value="BACTERICIDAL PERMEABILITY-INCREASING PROTEIN"/>
    <property type="match status" value="1"/>
</dbReference>
<evidence type="ECO:0000313" key="2">
    <source>
        <dbReference type="Ensembl" id="ENSCMIP00000035287.1"/>
    </source>
</evidence>
<dbReference type="Proteomes" id="UP000314986">
    <property type="component" value="Unassembled WGS sequence"/>
</dbReference>
<name>A0A4W3J090_CALMI</name>
<keyword evidence="3" id="KW-1185">Reference proteome</keyword>
<reference evidence="3" key="1">
    <citation type="journal article" date="2006" name="Science">
        <title>Ancient noncoding elements conserved in the human genome.</title>
        <authorList>
            <person name="Venkatesh B."/>
            <person name="Kirkness E.F."/>
            <person name="Loh Y.H."/>
            <person name="Halpern A.L."/>
            <person name="Lee A.P."/>
            <person name="Johnson J."/>
            <person name="Dandona N."/>
            <person name="Viswanathan L.D."/>
            <person name="Tay A."/>
            <person name="Venter J.C."/>
            <person name="Strausberg R.L."/>
            <person name="Brenner S."/>
        </authorList>
    </citation>
    <scope>NUCLEOTIDE SEQUENCE [LARGE SCALE GENOMIC DNA]</scope>
</reference>
<dbReference type="PANTHER" id="PTHR10504">
    <property type="entry name" value="BACTERICIDAL PERMEABILITY-INCREASING BPI PROTEIN-RELATED"/>
    <property type="match status" value="1"/>
</dbReference>
<comment type="function">
    <text evidence="1">The cytotoxic action of BPI is limited to many species of Gram-negative bacteria; this specificity may be explained by a strong affinity of the very basic N-terminal half for the negatively charged lipopolysaccharides that are unique to the Gram-negative bacterial outer envelope.</text>
</comment>
<keyword evidence="1" id="KW-0044">Antibiotic</keyword>
<keyword evidence="1" id="KW-0325">Glycoprotein</keyword>
<dbReference type="GO" id="GO:0008289">
    <property type="term" value="F:lipid binding"/>
    <property type="evidence" value="ECO:0007669"/>
    <property type="project" value="InterPro"/>
</dbReference>
<dbReference type="InterPro" id="IPR017943">
    <property type="entry name" value="Bactericidal_perm-incr_a/b_dom"/>
</dbReference>
<proteinExistence type="predicted"/>
<accession>A0A4W3J090</accession>
<dbReference type="Ensembl" id="ENSCMIT00000035813.1">
    <property type="protein sequence ID" value="ENSCMIP00000035287.1"/>
    <property type="gene ID" value="ENSCMIG00000014939.1"/>
</dbReference>
<keyword evidence="1" id="KW-1015">Disulfide bond</keyword>
<evidence type="ECO:0000256" key="1">
    <source>
        <dbReference type="RuleBase" id="RU369039"/>
    </source>
</evidence>
<reference evidence="3" key="2">
    <citation type="journal article" date="2007" name="PLoS Biol.">
        <title>Survey sequencing and comparative analysis of the elephant shark (Callorhinchus milii) genome.</title>
        <authorList>
            <person name="Venkatesh B."/>
            <person name="Kirkness E.F."/>
            <person name="Loh Y.H."/>
            <person name="Halpern A.L."/>
            <person name="Lee A.P."/>
            <person name="Johnson J."/>
            <person name="Dandona N."/>
            <person name="Viswanathan L.D."/>
            <person name="Tay A."/>
            <person name="Venter J.C."/>
            <person name="Strausberg R.L."/>
            <person name="Brenner S."/>
        </authorList>
    </citation>
    <scope>NUCLEOTIDE SEQUENCE [LARGE SCALE GENOMIC DNA]</scope>
</reference>
<dbReference type="InterPro" id="IPR032942">
    <property type="entry name" value="BPI/LBP/Plunc"/>
</dbReference>
<dbReference type="GO" id="GO:0050829">
    <property type="term" value="P:defense response to Gram-negative bacterium"/>
    <property type="evidence" value="ECO:0007669"/>
    <property type="project" value="UniProtKB-UniRule"/>
</dbReference>
<dbReference type="GO" id="GO:0045087">
    <property type="term" value="P:innate immune response"/>
    <property type="evidence" value="ECO:0007669"/>
    <property type="project" value="UniProtKB-UniRule"/>
</dbReference>
<dbReference type="InParanoid" id="A0A4W3J090"/>
<reference evidence="3" key="3">
    <citation type="journal article" date="2014" name="Nature">
        <title>Elephant shark genome provides unique insights into gnathostome evolution.</title>
        <authorList>
            <consortium name="International Elephant Shark Genome Sequencing Consortium"/>
            <person name="Venkatesh B."/>
            <person name="Lee A.P."/>
            <person name="Ravi V."/>
            <person name="Maurya A.K."/>
            <person name="Lian M.M."/>
            <person name="Swann J.B."/>
            <person name="Ohta Y."/>
            <person name="Flajnik M.F."/>
            <person name="Sutoh Y."/>
            <person name="Kasahara M."/>
            <person name="Hoon S."/>
            <person name="Gangu V."/>
            <person name="Roy S.W."/>
            <person name="Irimia M."/>
            <person name="Korzh V."/>
            <person name="Kondrychyn I."/>
            <person name="Lim Z.W."/>
            <person name="Tay B.H."/>
            <person name="Tohari S."/>
            <person name="Kong K.W."/>
            <person name="Ho S."/>
            <person name="Lorente-Galdos B."/>
            <person name="Quilez J."/>
            <person name="Marques-Bonet T."/>
            <person name="Raney B.J."/>
            <person name="Ingham P.W."/>
            <person name="Tay A."/>
            <person name="Hillier L.W."/>
            <person name="Minx P."/>
            <person name="Boehm T."/>
            <person name="Wilson R.K."/>
            <person name="Brenner S."/>
            <person name="Warren W.C."/>
        </authorList>
    </citation>
    <scope>NUCLEOTIDE SEQUENCE [LARGE SCALE GENOMIC DNA]</scope>
</reference>